<dbReference type="AlphaFoldDB" id="A0A024GEB9"/>
<name>A0A024GEB9_9STRA</name>
<evidence type="ECO:0000256" key="1">
    <source>
        <dbReference type="SAM" id="SignalP"/>
    </source>
</evidence>
<organism evidence="2 3">
    <name type="scientific">Albugo candida</name>
    <dbReference type="NCBI Taxonomy" id="65357"/>
    <lineage>
        <taxon>Eukaryota</taxon>
        <taxon>Sar</taxon>
        <taxon>Stramenopiles</taxon>
        <taxon>Oomycota</taxon>
        <taxon>Peronosporomycetes</taxon>
        <taxon>Albuginales</taxon>
        <taxon>Albuginaceae</taxon>
        <taxon>Albugo</taxon>
    </lineage>
</organism>
<comment type="caution">
    <text evidence="2">The sequence shown here is derived from an EMBL/GenBank/DDBJ whole genome shotgun (WGS) entry which is preliminary data.</text>
</comment>
<gene>
    <name evidence="2" type="ORF">BN9_059600</name>
</gene>
<feature type="signal peptide" evidence="1">
    <location>
        <begin position="1"/>
        <end position="21"/>
    </location>
</feature>
<keyword evidence="1" id="KW-0732">Signal</keyword>
<protein>
    <submittedName>
        <fullName evidence="2">Uncharacterized protein</fullName>
    </submittedName>
</protein>
<evidence type="ECO:0000313" key="2">
    <source>
        <dbReference type="EMBL" id="CCI45113.1"/>
    </source>
</evidence>
<dbReference type="EMBL" id="CAIX01000088">
    <property type="protein sequence ID" value="CCI45113.1"/>
    <property type="molecule type" value="Genomic_DNA"/>
</dbReference>
<dbReference type="InParanoid" id="A0A024GEB9"/>
<evidence type="ECO:0000313" key="3">
    <source>
        <dbReference type="Proteomes" id="UP000053237"/>
    </source>
</evidence>
<feature type="chain" id="PRO_5001532360" evidence="1">
    <location>
        <begin position="22"/>
        <end position="635"/>
    </location>
</feature>
<dbReference type="Proteomes" id="UP000053237">
    <property type="component" value="Unassembled WGS sequence"/>
</dbReference>
<accession>A0A024GEB9</accession>
<sequence length="635" mass="72501">MRISTAVPILLNAFEMLQICAYPVQVTILYDYRKFVNCRKCLERFIPHADFTYNLLPEDDSQASSSLNLKMVADIADAIPIALITSTCQGSDLCLNIKEYDAPTKFRLFGVDMDVKGKEIWAGNSGYTAEGFPQQAVFAGASSRGEQSHSDFYEAFTSAESNRPTHCVLLGMDKFYEMWMHACLQCLAPNELVSRFSLSNKVHTSYHWLLRFASEDSSQIIAIRCSGTCGTIRWGSRDDCLVAKLYTMTLNKYYTELAQYTYTRLDVKYSPLTKDSCLKCLLTIVDSLVPDTVGENKFRGIMRRQVSQSNLDSACREPREFCSKIDQTARVTKNPLENFEEELLTDDTLKESKAISRRSTWTSPHQCMHIVFRSQDSGNLYKYPIVPDGGEEDHRYYFSECLTCLLEVIGDEEPHINMHKLVHHFQPTSHASALVFFRQTLNVHGMAIWCQNDCVWVTGLSDSMCAFTMSMVPTIRESTSFNVYEWKYYAASSHIFVPASRSSEKLGLLEALQLLRKNMPSDIVWFIQFETRKNVEDRVLKKLMFCIAAVSNVYVLSTASWYILTTPFDYKHAETLCNLPEGIQVVFHETLPTGLNSQPLNFFSITSILKVSRNSFPKMLIRTEEKRREFLNTIG</sequence>
<reference evidence="2 3" key="1">
    <citation type="submission" date="2012-05" db="EMBL/GenBank/DDBJ databases">
        <title>Recombination and specialization in a pathogen metapopulation.</title>
        <authorList>
            <person name="Gardiner A."/>
            <person name="Kemen E."/>
            <person name="Schultz-Larsen T."/>
            <person name="MacLean D."/>
            <person name="Van Oosterhout C."/>
            <person name="Jones J.D.G."/>
        </authorList>
    </citation>
    <scope>NUCLEOTIDE SEQUENCE [LARGE SCALE GENOMIC DNA]</scope>
    <source>
        <strain evidence="2 3">Ac Nc2</strain>
    </source>
</reference>
<keyword evidence="3" id="KW-1185">Reference proteome</keyword>
<proteinExistence type="predicted"/>